<evidence type="ECO:0000313" key="2">
    <source>
        <dbReference type="Proteomes" id="UP000009071"/>
    </source>
</evidence>
<evidence type="ECO:0000313" key="1">
    <source>
        <dbReference type="EMBL" id="BAH74687.1"/>
    </source>
</evidence>
<protein>
    <recommendedName>
        <fullName evidence="3">Nucleoside 2-deoxyribosyltransferase</fullName>
    </recommendedName>
</protein>
<sequence length="147" mass="15638">MRVYLAGPLFTLAERRFMAHLRDLAGELPGVEAVWPGDLFPAEELAGLGEAAKHHIFKGCVDALEGCDLVVAVLDGPAVDDGTAWEVGYAYARGLPAWGLRTDFRNAGDTERSLVNCMIECACQTIHRDLDALLAALARRASGGAGA</sequence>
<dbReference type="OrthoDB" id="9795789at2"/>
<gene>
    <name evidence="1" type="ordered locus">DMR_11960</name>
</gene>
<organism evidence="1 2">
    <name type="scientific">Solidesulfovibrio magneticus (strain ATCC 700980 / DSM 13731 / RS-1)</name>
    <name type="common">Desulfovibrio magneticus</name>
    <dbReference type="NCBI Taxonomy" id="573370"/>
    <lineage>
        <taxon>Bacteria</taxon>
        <taxon>Pseudomonadati</taxon>
        <taxon>Thermodesulfobacteriota</taxon>
        <taxon>Desulfovibrionia</taxon>
        <taxon>Desulfovibrionales</taxon>
        <taxon>Desulfovibrionaceae</taxon>
        <taxon>Solidesulfovibrio</taxon>
    </lineage>
</organism>
<dbReference type="HOGENOM" id="CLU_117644_2_0_7"/>
<name>C4XLU9_SOLM1</name>
<dbReference type="EMBL" id="AP010904">
    <property type="protein sequence ID" value="BAH74687.1"/>
    <property type="molecule type" value="Genomic_DNA"/>
</dbReference>
<reference evidence="1 2" key="1">
    <citation type="journal article" date="2009" name="Genome Res.">
        <title>Whole genome sequence of Desulfovibrio magneticus strain RS-1 revealed common gene clusters in magnetotactic bacteria.</title>
        <authorList>
            <person name="Nakazawa H."/>
            <person name="Arakaki A."/>
            <person name="Narita-Yamada S."/>
            <person name="Yashiro I."/>
            <person name="Jinno K."/>
            <person name="Aoki N."/>
            <person name="Tsuruyama A."/>
            <person name="Okamura Y."/>
            <person name="Tanikawa S."/>
            <person name="Fujita N."/>
            <person name="Takeyama H."/>
            <person name="Matsunaga T."/>
        </authorList>
    </citation>
    <scope>NUCLEOTIDE SEQUENCE [LARGE SCALE GENOMIC DNA]</scope>
    <source>
        <strain evidence="2">ATCC 700980 / DSM 13731 / RS-1</strain>
    </source>
</reference>
<dbReference type="Proteomes" id="UP000009071">
    <property type="component" value="Chromosome"/>
</dbReference>
<dbReference type="eggNOG" id="COG3613">
    <property type="taxonomic scope" value="Bacteria"/>
</dbReference>
<dbReference type="Pfam" id="PF05014">
    <property type="entry name" value="Nuc_deoxyrib_tr"/>
    <property type="match status" value="1"/>
</dbReference>
<dbReference type="RefSeq" id="WP_015859910.1">
    <property type="nucleotide sequence ID" value="NC_012796.1"/>
</dbReference>
<accession>C4XLU9</accession>
<proteinExistence type="predicted"/>
<dbReference type="SUPFAM" id="SSF52309">
    <property type="entry name" value="N-(deoxy)ribosyltransferase-like"/>
    <property type="match status" value="1"/>
</dbReference>
<dbReference type="AlphaFoldDB" id="C4XLU9"/>
<dbReference type="InterPro" id="IPR007710">
    <property type="entry name" value="Nucleoside_deoxyribTrfase"/>
</dbReference>
<keyword evidence="2" id="KW-1185">Reference proteome</keyword>
<dbReference type="STRING" id="573370.DMR_11960"/>
<dbReference type="KEGG" id="dma:DMR_11960"/>
<dbReference type="Gene3D" id="3.40.50.450">
    <property type="match status" value="1"/>
</dbReference>
<evidence type="ECO:0008006" key="3">
    <source>
        <dbReference type="Google" id="ProtNLM"/>
    </source>
</evidence>